<dbReference type="EMBL" id="CP000124">
    <property type="protein sequence ID" value="ABA47681.1"/>
    <property type="molecule type" value="Genomic_DNA"/>
</dbReference>
<name>Q3JSY5_BURP1</name>
<evidence type="ECO:0000313" key="3">
    <source>
        <dbReference type="Proteomes" id="UP000002700"/>
    </source>
</evidence>
<sequence>MLGPSARRLHQVRCAADDLRRRRGRARAARRAAARVLRDDASDLGVRLVAVLREHVGFVDGVLHVAELVAAFVLDVDIDLHRQADAQRVLLQFLRIELDAHRQALDDLDPVARRVLRRQQRERRARARREADDLAVVFDRRAVDVGRQFHRLADPHVLQLHFLEVRVDPHGVQRHDRHQRRARRHALAHLHRALRDVARDGRGQRVARIVQVGVADLRGGGEHVRVVGDGRVRGERAVRRELLTGGVERCLRGLHRVARVRDFFLRDGARLRDGEPAAQIVLRLRQIRLAQRDLRAVLIVVHIEAAHLAHRLREIRLGLLQRDLRIGRIEHDERVARLHGLRVVRLHRDHGARHLRGDLHDVAVHVGVIGGFVKARDEQVIKAVCDRGDRDHHDEQRHHPLALAVVLRLRGRCVLLRVAHGEFLRLVSKRLKRGSGMPEMIRFSSMRAARARPAPRRERARRAVCRPRRSRRRAPSRGRSAGRGGASSGSSPSARRRAGCCPR</sequence>
<dbReference type="EnsemblBacteria" id="ABA47681">
    <property type="protein sequence ID" value="ABA47681"/>
    <property type="gene ID" value="BURPS1710b_1920"/>
</dbReference>
<feature type="region of interest" description="Disordered" evidence="1">
    <location>
        <begin position="446"/>
        <end position="503"/>
    </location>
</feature>
<evidence type="ECO:0000256" key="1">
    <source>
        <dbReference type="SAM" id="MobiDB-lite"/>
    </source>
</evidence>
<gene>
    <name evidence="2" type="ordered locus">BURPS1710b_1920</name>
</gene>
<dbReference type="AlphaFoldDB" id="Q3JSY5"/>
<reference evidence="2 3" key="1">
    <citation type="submission" date="2005-09" db="EMBL/GenBank/DDBJ databases">
        <authorList>
            <person name="Woods D.E."/>
            <person name="Nierman W.C."/>
        </authorList>
    </citation>
    <scope>NUCLEOTIDE SEQUENCE [LARGE SCALE GENOMIC DNA]</scope>
    <source>
        <strain evidence="2 3">1710b</strain>
    </source>
</reference>
<protein>
    <submittedName>
        <fullName evidence="2">Uncharacterized protein</fullName>
    </submittedName>
</protein>
<dbReference type="Proteomes" id="UP000002700">
    <property type="component" value="Chromosome I"/>
</dbReference>
<accession>Q3JSY5</accession>
<proteinExistence type="predicted"/>
<dbReference type="HOGENOM" id="CLU_541504_0_0_4"/>
<feature type="compositionally biased region" description="Basic residues" evidence="1">
    <location>
        <begin position="494"/>
        <end position="503"/>
    </location>
</feature>
<dbReference type="KEGG" id="bpm:BURPS1710b_1920"/>
<organism evidence="2 3">
    <name type="scientific">Burkholderia pseudomallei (strain 1710b)</name>
    <dbReference type="NCBI Taxonomy" id="320372"/>
    <lineage>
        <taxon>Bacteria</taxon>
        <taxon>Pseudomonadati</taxon>
        <taxon>Pseudomonadota</taxon>
        <taxon>Betaproteobacteria</taxon>
        <taxon>Burkholderiales</taxon>
        <taxon>Burkholderiaceae</taxon>
        <taxon>Burkholderia</taxon>
        <taxon>pseudomallei group</taxon>
    </lineage>
</organism>
<evidence type="ECO:0000313" key="2">
    <source>
        <dbReference type="EMBL" id="ABA47681.1"/>
    </source>
</evidence>
<feature type="compositionally biased region" description="Basic residues" evidence="1">
    <location>
        <begin position="449"/>
        <end position="476"/>
    </location>
</feature>